<organism evidence="6 7">
    <name type="scientific">Parapedobacter composti</name>
    <dbReference type="NCBI Taxonomy" id="623281"/>
    <lineage>
        <taxon>Bacteria</taxon>
        <taxon>Pseudomonadati</taxon>
        <taxon>Bacteroidota</taxon>
        <taxon>Sphingobacteriia</taxon>
        <taxon>Sphingobacteriales</taxon>
        <taxon>Sphingobacteriaceae</taxon>
        <taxon>Parapedobacter</taxon>
    </lineage>
</organism>
<keyword evidence="3" id="KW-0731">Sigma factor</keyword>
<dbReference type="SUPFAM" id="SSF88659">
    <property type="entry name" value="Sigma3 and sigma4 domains of RNA polymerase sigma factors"/>
    <property type="match status" value="1"/>
</dbReference>
<protein>
    <submittedName>
        <fullName evidence="6">RNA polymerase sigma-70 factor, ECF subfamily</fullName>
    </submittedName>
</protein>
<dbReference type="Gene3D" id="1.10.10.10">
    <property type="entry name" value="Winged helix-like DNA-binding domain superfamily/Winged helix DNA-binding domain"/>
    <property type="match status" value="1"/>
</dbReference>
<accession>A0A1I1JA32</accession>
<name>A0A1I1JA32_9SPHI</name>
<dbReference type="InterPro" id="IPR007627">
    <property type="entry name" value="RNA_pol_sigma70_r2"/>
</dbReference>
<dbReference type="GO" id="GO:0006352">
    <property type="term" value="P:DNA-templated transcription initiation"/>
    <property type="evidence" value="ECO:0007669"/>
    <property type="project" value="InterPro"/>
</dbReference>
<dbReference type="InterPro" id="IPR014284">
    <property type="entry name" value="RNA_pol_sigma-70_dom"/>
</dbReference>
<dbReference type="InterPro" id="IPR036388">
    <property type="entry name" value="WH-like_DNA-bd_sf"/>
</dbReference>
<evidence type="ECO:0000313" key="7">
    <source>
        <dbReference type="Proteomes" id="UP000199577"/>
    </source>
</evidence>
<keyword evidence="4" id="KW-0804">Transcription</keyword>
<feature type="domain" description="HTH luxR-type" evidence="5">
    <location>
        <begin position="130"/>
        <end position="188"/>
    </location>
</feature>
<evidence type="ECO:0000256" key="3">
    <source>
        <dbReference type="ARBA" id="ARBA00023082"/>
    </source>
</evidence>
<dbReference type="SMART" id="SM00421">
    <property type="entry name" value="HTH_LUXR"/>
    <property type="match status" value="1"/>
</dbReference>
<dbReference type="InterPro" id="IPR013324">
    <property type="entry name" value="RNA_pol_sigma_r3/r4-like"/>
</dbReference>
<dbReference type="InterPro" id="IPR013325">
    <property type="entry name" value="RNA_pol_sigma_r2"/>
</dbReference>
<dbReference type="GO" id="GO:0003677">
    <property type="term" value="F:DNA binding"/>
    <property type="evidence" value="ECO:0007669"/>
    <property type="project" value="InterPro"/>
</dbReference>
<dbReference type="PANTHER" id="PTHR43133:SF46">
    <property type="entry name" value="RNA POLYMERASE SIGMA-70 FACTOR ECF SUBFAMILY"/>
    <property type="match status" value="1"/>
</dbReference>
<evidence type="ECO:0000256" key="1">
    <source>
        <dbReference type="ARBA" id="ARBA00010641"/>
    </source>
</evidence>
<comment type="similarity">
    <text evidence="1">Belongs to the sigma-70 factor family. ECF subfamily.</text>
</comment>
<dbReference type="InterPro" id="IPR039425">
    <property type="entry name" value="RNA_pol_sigma-70-like"/>
</dbReference>
<dbReference type="CDD" id="cd06171">
    <property type="entry name" value="Sigma70_r4"/>
    <property type="match status" value="1"/>
</dbReference>
<dbReference type="AlphaFoldDB" id="A0A1I1JA32"/>
<dbReference type="Proteomes" id="UP000199577">
    <property type="component" value="Unassembled WGS sequence"/>
</dbReference>
<dbReference type="PANTHER" id="PTHR43133">
    <property type="entry name" value="RNA POLYMERASE ECF-TYPE SIGMA FACTO"/>
    <property type="match status" value="1"/>
</dbReference>
<reference evidence="7" key="1">
    <citation type="submission" date="2016-10" db="EMBL/GenBank/DDBJ databases">
        <authorList>
            <person name="Varghese N."/>
            <person name="Submissions S."/>
        </authorList>
    </citation>
    <scope>NUCLEOTIDE SEQUENCE [LARGE SCALE GENOMIC DNA]</scope>
    <source>
        <strain evidence="7">DSM 22900</strain>
    </source>
</reference>
<dbReference type="RefSeq" id="WP_170845724.1">
    <property type="nucleotide sequence ID" value="NZ_FOLL01000011.1"/>
</dbReference>
<keyword evidence="7" id="KW-1185">Reference proteome</keyword>
<keyword evidence="2" id="KW-0805">Transcription regulation</keyword>
<evidence type="ECO:0000256" key="4">
    <source>
        <dbReference type="ARBA" id="ARBA00023163"/>
    </source>
</evidence>
<evidence type="ECO:0000256" key="2">
    <source>
        <dbReference type="ARBA" id="ARBA00023015"/>
    </source>
</evidence>
<proteinExistence type="inferred from homology"/>
<sequence length="188" mass="22501">MEDYSAYTDQRLIELLADEDRLAYTEIYNRYWPVLFAHAYKMLKNHDAARDIIQDIFTDLWMQASGLQIKHSIRAYLYAMVRFKVLDVIRRNLHYEKHLDSLATFAEKAEFNTDNTIIFNEFVKRIDDEVAQLPDRMREIFQKSRFEGLSNKEIAEDLNISHETVKKTITRALKILRSKLRSFILIWF</sequence>
<dbReference type="NCBIfam" id="TIGR02937">
    <property type="entry name" value="sigma70-ECF"/>
    <property type="match status" value="1"/>
</dbReference>
<dbReference type="SUPFAM" id="SSF88946">
    <property type="entry name" value="Sigma2 domain of RNA polymerase sigma factors"/>
    <property type="match status" value="1"/>
</dbReference>
<evidence type="ECO:0000313" key="6">
    <source>
        <dbReference type="EMBL" id="SFC45414.1"/>
    </source>
</evidence>
<dbReference type="Pfam" id="PF08281">
    <property type="entry name" value="Sigma70_r4_2"/>
    <property type="match status" value="1"/>
</dbReference>
<dbReference type="EMBL" id="FOLL01000011">
    <property type="protein sequence ID" value="SFC45414.1"/>
    <property type="molecule type" value="Genomic_DNA"/>
</dbReference>
<dbReference type="STRING" id="623281.SAMN05421747_11199"/>
<gene>
    <name evidence="6" type="ORF">SAMN05421747_11199</name>
</gene>
<dbReference type="Pfam" id="PF04542">
    <property type="entry name" value="Sigma70_r2"/>
    <property type="match status" value="1"/>
</dbReference>
<dbReference type="NCBIfam" id="TIGR02985">
    <property type="entry name" value="Sig70_bacteroi1"/>
    <property type="match status" value="1"/>
</dbReference>
<dbReference type="InterPro" id="IPR014327">
    <property type="entry name" value="RNA_pol_sigma70_bacteroid"/>
</dbReference>
<dbReference type="Gene3D" id="1.10.1740.10">
    <property type="match status" value="1"/>
</dbReference>
<dbReference type="InterPro" id="IPR000792">
    <property type="entry name" value="Tscrpt_reg_LuxR_C"/>
</dbReference>
<dbReference type="InterPro" id="IPR013249">
    <property type="entry name" value="RNA_pol_sigma70_r4_t2"/>
</dbReference>
<evidence type="ECO:0000259" key="5">
    <source>
        <dbReference type="SMART" id="SM00421"/>
    </source>
</evidence>
<dbReference type="GO" id="GO:0016987">
    <property type="term" value="F:sigma factor activity"/>
    <property type="evidence" value="ECO:0007669"/>
    <property type="project" value="UniProtKB-KW"/>
</dbReference>